<reference evidence="3" key="1">
    <citation type="submission" date="2016-02" db="EMBL/GenBank/DDBJ databases">
        <authorList>
            <person name="Rodrigo-Torres Lidia"/>
            <person name="Arahal R.David."/>
        </authorList>
    </citation>
    <scope>NUCLEOTIDE SEQUENCE [LARGE SCALE GENOMIC DNA]</scope>
    <source>
        <strain evidence="3">CECT 8713</strain>
    </source>
</reference>
<dbReference type="Proteomes" id="UP000073601">
    <property type="component" value="Unassembled WGS sequence"/>
</dbReference>
<dbReference type="EMBL" id="FIZY01000008">
    <property type="protein sequence ID" value="CZF79971.1"/>
    <property type="molecule type" value="Genomic_DNA"/>
</dbReference>
<evidence type="ECO:0000259" key="1">
    <source>
        <dbReference type="SMART" id="SM00901"/>
    </source>
</evidence>
<protein>
    <submittedName>
        <fullName evidence="2">FRG domain protein</fullName>
    </submittedName>
</protein>
<dbReference type="OrthoDB" id="9816036at2"/>
<dbReference type="RefSeq" id="WP_062706818.1">
    <property type="nucleotide sequence ID" value="NZ_CAWRCI010000008.1"/>
</dbReference>
<dbReference type="SMART" id="SM00901">
    <property type="entry name" value="FRG"/>
    <property type="match status" value="1"/>
</dbReference>
<organism evidence="2 3">
    <name type="scientific">Grimontia marina</name>
    <dbReference type="NCBI Taxonomy" id="646534"/>
    <lineage>
        <taxon>Bacteria</taxon>
        <taxon>Pseudomonadati</taxon>
        <taxon>Pseudomonadota</taxon>
        <taxon>Gammaproteobacteria</taxon>
        <taxon>Vibrionales</taxon>
        <taxon>Vibrionaceae</taxon>
        <taxon>Grimontia</taxon>
    </lineage>
</organism>
<gene>
    <name evidence="2" type="ORF">GMA8713_01205</name>
</gene>
<evidence type="ECO:0000313" key="3">
    <source>
        <dbReference type="Proteomes" id="UP000073601"/>
    </source>
</evidence>
<keyword evidence="3" id="KW-1185">Reference proteome</keyword>
<dbReference type="InterPro" id="IPR014966">
    <property type="entry name" value="FRG-dom"/>
</dbReference>
<accession>A0A128F118</accession>
<dbReference type="Pfam" id="PF08867">
    <property type="entry name" value="FRG"/>
    <property type="match status" value="1"/>
</dbReference>
<feature type="domain" description="FRG" evidence="1">
    <location>
        <begin position="23"/>
        <end position="117"/>
    </location>
</feature>
<name>A0A128F118_9GAMM</name>
<dbReference type="AlphaFoldDB" id="A0A128F118"/>
<proteinExistence type="predicted"/>
<sequence length="265" mass="30068">MNHINYIDSLSAFTAAVENITETNKTMLFRGQPNIRCKLLPQVARGHTKASETEAKMLAHIAEYGRDYIDVDNPSICHLLMKAHNAGLETRLLDWTINPYEALWYACHSSGSQPLVYVLNTESIPQLGMDDDPFAITQTHIMPVYGKAADKNKRLTVHASTLIQGRPQFTALEEEEGMHAALTELPIMPDLKVKIIQELNEFGVNEHSIYNNLFGLCRHVNLMYDNNPYGWMPMDNRFAGAEMQGEAAENLQQFKKKYVSDFDFD</sequence>
<evidence type="ECO:0000313" key="2">
    <source>
        <dbReference type="EMBL" id="CZF79971.1"/>
    </source>
</evidence>